<dbReference type="PANTHER" id="PTHR10288">
    <property type="entry name" value="KH DOMAIN CONTAINING RNA BINDING PROTEIN"/>
    <property type="match status" value="1"/>
</dbReference>
<evidence type="ECO:0000259" key="4">
    <source>
        <dbReference type="SMART" id="SM00322"/>
    </source>
</evidence>
<keyword evidence="6" id="KW-1185">Reference proteome</keyword>
<gene>
    <name evidence="5" type="ORF">GSCOC_T00041485001</name>
</gene>
<dbReference type="PROSITE" id="PS50084">
    <property type="entry name" value="KH_TYPE_1"/>
    <property type="match status" value="2"/>
</dbReference>
<dbReference type="InterPro" id="IPR004087">
    <property type="entry name" value="KH_dom"/>
</dbReference>
<accession>A0A068U4D6</accession>
<dbReference type="Gramene" id="CDP03019">
    <property type="protein sequence ID" value="CDP03019"/>
    <property type="gene ID" value="GSCOC_T00041485001"/>
</dbReference>
<dbReference type="InterPro" id="IPR036612">
    <property type="entry name" value="KH_dom_type_1_sf"/>
</dbReference>
<dbReference type="AlphaFoldDB" id="A0A068U4D6"/>
<dbReference type="Pfam" id="PF00013">
    <property type="entry name" value="KH_1"/>
    <property type="match status" value="2"/>
</dbReference>
<dbReference type="PhylomeDB" id="A0A068U4D6"/>
<dbReference type="OrthoDB" id="442947at2759"/>
<dbReference type="InterPro" id="IPR004088">
    <property type="entry name" value="KH_dom_type_1"/>
</dbReference>
<dbReference type="STRING" id="49390.A0A068U4D6"/>
<keyword evidence="2" id="KW-0694">RNA-binding</keyword>
<dbReference type="EMBL" id="HG739093">
    <property type="protein sequence ID" value="CDP03019.1"/>
    <property type="molecule type" value="Genomic_DNA"/>
</dbReference>
<feature type="domain" description="K Homology" evidence="4">
    <location>
        <begin position="109"/>
        <end position="186"/>
    </location>
</feature>
<organism evidence="5 6">
    <name type="scientific">Coffea canephora</name>
    <name type="common">Robusta coffee</name>
    <dbReference type="NCBI Taxonomy" id="49390"/>
    <lineage>
        <taxon>Eukaryota</taxon>
        <taxon>Viridiplantae</taxon>
        <taxon>Streptophyta</taxon>
        <taxon>Embryophyta</taxon>
        <taxon>Tracheophyta</taxon>
        <taxon>Spermatophyta</taxon>
        <taxon>Magnoliopsida</taxon>
        <taxon>eudicotyledons</taxon>
        <taxon>Gunneridae</taxon>
        <taxon>Pentapetalae</taxon>
        <taxon>asterids</taxon>
        <taxon>lamiids</taxon>
        <taxon>Gentianales</taxon>
        <taxon>Rubiaceae</taxon>
        <taxon>Ixoroideae</taxon>
        <taxon>Gardenieae complex</taxon>
        <taxon>Bertiereae - Coffeeae clade</taxon>
        <taxon>Coffeeae</taxon>
        <taxon>Coffea</taxon>
    </lineage>
</organism>
<feature type="domain" description="K Homology" evidence="4">
    <location>
        <begin position="1"/>
        <end position="87"/>
    </location>
</feature>
<reference evidence="6" key="1">
    <citation type="journal article" date="2014" name="Science">
        <title>The coffee genome provides insight into the convergent evolution of caffeine biosynthesis.</title>
        <authorList>
            <person name="Denoeud F."/>
            <person name="Carretero-Paulet L."/>
            <person name="Dereeper A."/>
            <person name="Droc G."/>
            <person name="Guyot R."/>
            <person name="Pietrella M."/>
            <person name="Zheng C."/>
            <person name="Alberti A."/>
            <person name="Anthony F."/>
            <person name="Aprea G."/>
            <person name="Aury J.M."/>
            <person name="Bento P."/>
            <person name="Bernard M."/>
            <person name="Bocs S."/>
            <person name="Campa C."/>
            <person name="Cenci A."/>
            <person name="Combes M.C."/>
            <person name="Crouzillat D."/>
            <person name="Da Silva C."/>
            <person name="Daddiego L."/>
            <person name="De Bellis F."/>
            <person name="Dussert S."/>
            <person name="Garsmeur O."/>
            <person name="Gayraud T."/>
            <person name="Guignon V."/>
            <person name="Jahn K."/>
            <person name="Jamilloux V."/>
            <person name="Joet T."/>
            <person name="Labadie K."/>
            <person name="Lan T."/>
            <person name="Leclercq J."/>
            <person name="Lepelley M."/>
            <person name="Leroy T."/>
            <person name="Li L.T."/>
            <person name="Librado P."/>
            <person name="Lopez L."/>
            <person name="Munoz A."/>
            <person name="Noel B."/>
            <person name="Pallavicini A."/>
            <person name="Perrotta G."/>
            <person name="Poncet V."/>
            <person name="Pot D."/>
            <person name="Priyono X."/>
            <person name="Rigoreau M."/>
            <person name="Rouard M."/>
            <person name="Rozas J."/>
            <person name="Tranchant-Dubreuil C."/>
            <person name="VanBuren R."/>
            <person name="Zhang Q."/>
            <person name="Andrade A.C."/>
            <person name="Argout X."/>
            <person name="Bertrand B."/>
            <person name="de Kochko A."/>
            <person name="Graziosi G."/>
            <person name="Henry R.J."/>
            <person name="Jayarama X."/>
            <person name="Ming R."/>
            <person name="Nagai C."/>
            <person name="Rounsley S."/>
            <person name="Sankoff D."/>
            <person name="Giuliano G."/>
            <person name="Albert V.A."/>
            <person name="Wincker P."/>
            <person name="Lashermes P."/>
        </authorList>
    </citation>
    <scope>NUCLEOTIDE SEQUENCE [LARGE SCALE GENOMIC DNA]</scope>
    <source>
        <strain evidence="6">cv. DH200-94</strain>
    </source>
</reference>
<dbReference type="Proteomes" id="UP000295252">
    <property type="component" value="Chromosome VIII"/>
</dbReference>
<dbReference type="InParanoid" id="A0A068U4D6"/>
<keyword evidence="1" id="KW-0677">Repeat</keyword>
<evidence type="ECO:0000313" key="6">
    <source>
        <dbReference type="Proteomes" id="UP000295252"/>
    </source>
</evidence>
<sequence>MLRVLCPSNKIGSVIGKGGSIISQLREEAGAKIQVEEPVPGWDERVINKNDDEEEAGPVEEVRGGGGGEEDKETASAVQKALFLVVERMFEGDSEEKDGAGEDEGDKDTSFVVRLLVFSSQIGGLLGKAGSVIKQMALESGAQIRILPRDKLPPRASPSDELVQIGSVTGFESVASRLNEGLAKTYQCGARFCSLEGDFLWNVHFQKTLCELCGSVFSENIIPAAAVPLALILDFNFKPQHPARLLFGSTLLSRWSSITATPQRLPPPLLFKPSFRTLSSNHCSQWFKNEGDLYDKNGFLKPSLTDKVRGLLGCFAVLCNNNIEHNGGCNIQATQIFVVKGKVKLLYVTIHSLHENQK</sequence>
<evidence type="ECO:0000256" key="2">
    <source>
        <dbReference type="PROSITE-ProRule" id="PRU00117"/>
    </source>
</evidence>
<name>A0A068U4D6_COFCA</name>
<feature type="region of interest" description="Disordered" evidence="3">
    <location>
        <begin position="47"/>
        <end position="73"/>
    </location>
</feature>
<protein>
    <recommendedName>
        <fullName evidence="4">K Homology domain-containing protein</fullName>
    </recommendedName>
</protein>
<dbReference type="Gene3D" id="3.30.1370.10">
    <property type="entry name" value="K Homology domain, type 1"/>
    <property type="match status" value="2"/>
</dbReference>
<evidence type="ECO:0000313" key="5">
    <source>
        <dbReference type="EMBL" id="CDP03019.1"/>
    </source>
</evidence>
<dbReference type="GO" id="GO:0003723">
    <property type="term" value="F:RNA binding"/>
    <property type="evidence" value="ECO:0007669"/>
    <property type="project" value="UniProtKB-UniRule"/>
</dbReference>
<dbReference type="SMART" id="SM00322">
    <property type="entry name" value="KH"/>
    <property type="match status" value="2"/>
</dbReference>
<dbReference type="CDD" id="cd22460">
    <property type="entry name" value="KH-I_PEPPER_rpt2_like"/>
    <property type="match status" value="1"/>
</dbReference>
<proteinExistence type="predicted"/>
<evidence type="ECO:0000256" key="1">
    <source>
        <dbReference type="ARBA" id="ARBA00022737"/>
    </source>
</evidence>
<evidence type="ECO:0000256" key="3">
    <source>
        <dbReference type="SAM" id="MobiDB-lite"/>
    </source>
</evidence>
<dbReference type="SUPFAM" id="SSF54791">
    <property type="entry name" value="Eukaryotic type KH-domain (KH-domain type I)"/>
    <property type="match status" value="2"/>
</dbReference>